<reference evidence="4" key="1">
    <citation type="journal article" date="2019" name="Int. J. Syst. Evol. Microbiol.">
        <title>The Global Catalogue of Microorganisms (GCM) 10K type strain sequencing project: providing services to taxonomists for standard genome sequencing and annotation.</title>
        <authorList>
            <consortium name="The Broad Institute Genomics Platform"/>
            <consortium name="The Broad Institute Genome Sequencing Center for Infectious Disease"/>
            <person name="Wu L."/>
            <person name="Ma J."/>
        </authorList>
    </citation>
    <scope>NUCLEOTIDE SEQUENCE [LARGE SCALE GENOMIC DNA]</scope>
    <source>
        <strain evidence="4">CGMCC 1.1927</strain>
    </source>
</reference>
<keyword evidence="2" id="KW-0812">Transmembrane</keyword>
<evidence type="ECO:0000313" key="4">
    <source>
        <dbReference type="Proteomes" id="UP000596938"/>
    </source>
</evidence>
<comment type="caution">
    <text evidence="3">The sequence shown here is derived from an EMBL/GenBank/DDBJ whole genome shotgun (WGS) entry which is preliminary data.</text>
</comment>
<organism evidence="3 4">
    <name type="scientific">Pseudarthrobacter polychromogenes</name>
    <dbReference type="NCBI Taxonomy" id="1676"/>
    <lineage>
        <taxon>Bacteria</taxon>
        <taxon>Bacillati</taxon>
        <taxon>Actinomycetota</taxon>
        <taxon>Actinomycetes</taxon>
        <taxon>Micrococcales</taxon>
        <taxon>Micrococcaceae</taxon>
        <taxon>Pseudarthrobacter</taxon>
    </lineage>
</organism>
<gene>
    <name evidence="3" type="ORF">GCM10011577_30940</name>
</gene>
<feature type="transmembrane region" description="Helical" evidence="2">
    <location>
        <begin position="277"/>
        <end position="296"/>
    </location>
</feature>
<name>A0ABQ1XVW9_9MICC</name>
<feature type="compositionally biased region" description="Polar residues" evidence="1">
    <location>
        <begin position="143"/>
        <end position="155"/>
    </location>
</feature>
<evidence type="ECO:0000313" key="3">
    <source>
        <dbReference type="EMBL" id="GGH04677.1"/>
    </source>
</evidence>
<keyword evidence="4" id="KW-1185">Reference proteome</keyword>
<proteinExistence type="predicted"/>
<feature type="transmembrane region" description="Helical" evidence="2">
    <location>
        <begin position="216"/>
        <end position="239"/>
    </location>
</feature>
<sequence length="297" mass="30222">MPQDPVNSWRRAEFHYSGCLALTGSGQAGARVQVGWLPLGSREAVHMPLWLQALMWGTVAGAALVLGAAMSWRWNLPSKLVSSIMSFGAGVLISALAFELVGEAVEGGGLWPTVAGFLAGAVVYVTANMMLSRAGAKHRKRSGNQQPSESDSPGSGSAIAVGALLDGVPESVVLGVGLLAGGAVSPAMMAAVFISNVPEGLSGTAGMKKAGRSARYVFGLWGGIALLCGVASLIGYVVLENAPGSVVAFITAIAAGGILAMLADTMIPEAFEEHHNLTGLTASVGFLAAFTIHHLGG</sequence>
<evidence type="ECO:0000256" key="1">
    <source>
        <dbReference type="SAM" id="MobiDB-lite"/>
    </source>
</evidence>
<evidence type="ECO:0000256" key="2">
    <source>
        <dbReference type="SAM" id="Phobius"/>
    </source>
</evidence>
<feature type="transmembrane region" description="Helical" evidence="2">
    <location>
        <begin position="80"/>
        <end position="98"/>
    </location>
</feature>
<feature type="transmembrane region" description="Helical" evidence="2">
    <location>
        <begin position="49"/>
        <end position="68"/>
    </location>
</feature>
<feature type="transmembrane region" description="Helical" evidence="2">
    <location>
        <begin position="110"/>
        <end position="131"/>
    </location>
</feature>
<keyword evidence="2" id="KW-0472">Membrane</keyword>
<keyword evidence="2" id="KW-1133">Transmembrane helix</keyword>
<dbReference type="EMBL" id="BMKU01000010">
    <property type="protein sequence ID" value="GGH04677.1"/>
    <property type="molecule type" value="Genomic_DNA"/>
</dbReference>
<feature type="region of interest" description="Disordered" evidence="1">
    <location>
        <begin position="136"/>
        <end position="155"/>
    </location>
</feature>
<dbReference type="Proteomes" id="UP000596938">
    <property type="component" value="Unassembled WGS sequence"/>
</dbReference>
<accession>A0ABQ1XVW9</accession>
<feature type="transmembrane region" description="Helical" evidence="2">
    <location>
        <begin position="245"/>
        <end position="265"/>
    </location>
</feature>
<protein>
    <submittedName>
        <fullName evidence="3">ZIP family zinc transporter</fullName>
    </submittedName>
</protein>